<dbReference type="Gene3D" id="3.30.110.60">
    <property type="entry name" value="YhbY-like"/>
    <property type="match status" value="1"/>
</dbReference>
<evidence type="ECO:0000256" key="2">
    <source>
        <dbReference type="PROSITE-ProRule" id="PRU00626"/>
    </source>
</evidence>
<dbReference type="RefSeq" id="WP_269310977.1">
    <property type="nucleotide sequence ID" value="NZ_CP114052.1"/>
</dbReference>
<evidence type="ECO:0000259" key="3">
    <source>
        <dbReference type="PROSITE" id="PS51295"/>
    </source>
</evidence>
<accession>A0ABY7JQQ9</accession>
<gene>
    <name evidence="4" type="ORF">O0R46_06765</name>
</gene>
<proteinExistence type="predicted"/>
<evidence type="ECO:0000313" key="4">
    <source>
        <dbReference type="EMBL" id="WAW14310.1"/>
    </source>
</evidence>
<dbReference type="SMART" id="SM01103">
    <property type="entry name" value="CRS1_YhbY"/>
    <property type="match status" value="1"/>
</dbReference>
<dbReference type="InterPro" id="IPR001890">
    <property type="entry name" value="RNA-binding_CRM"/>
</dbReference>
<feature type="domain" description="CRM" evidence="3">
    <location>
        <begin position="1"/>
        <end position="96"/>
    </location>
</feature>
<dbReference type="EMBL" id="CP114052">
    <property type="protein sequence ID" value="WAW14310.1"/>
    <property type="molecule type" value="Genomic_DNA"/>
</dbReference>
<keyword evidence="5" id="KW-1185">Reference proteome</keyword>
<dbReference type="SUPFAM" id="SSF75471">
    <property type="entry name" value="YhbY-like"/>
    <property type="match status" value="1"/>
</dbReference>
<dbReference type="InterPro" id="IPR051925">
    <property type="entry name" value="RNA-binding_domain"/>
</dbReference>
<name>A0ABY7JQQ9_9FIRM</name>
<organism evidence="4 5">
    <name type="scientific">Peptostreptococcus equinus</name>
    <dbReference type="NCBI Taxonomy" id="3003601"/>
    <lineage>
        <taxon>Bacteria</taxon>
        <taxon>Bacillati</taxon>
        <taxon>Bacillota</taxon>
        <taxon>Clostridia</taxon>
        <taxon>Peptostreptococcales</taxon>
        <taxon>Peptostreptococcaceae</taxon>
        <taxon>Peptostreptococcus</taxon>
    </lineage>
</organism>
<protein>
    <submittedName>
        <fullName evidence="4">YhbY family RNA-binding protein</fullName>
    </submittedName>
</protein>
<evidence type="ECO:0000256" key="1">
    <source>
        <dbReference type="ARBA" id="ARBA00022884"/>
    </source>
</evidence>
<keyword evidence="1 2" id="KW-0694">RNA-binding</keyword>
<dbReference type="InterPro" id="IPR035920">
    <property type="entry name" value="YhbY-like_sf"/>
</dbReference>
<dbReference type="Proteomes" id="UP001164187">
    <property type="component" value="Chromosome"/>
</dbReference>
<evidence type="ECO:0000313" key="5">
    <source>
        <dbReference type="Proteomes" id="UP001164187"/>
    </source>
</evidence>
<dbReference type="PANTHER" id="PTHR40065">
    <property type="entry name" value="RNA-BINDING PROTEIN YHBY"/>
    <property type="match status" value="1"/>
</dbReference>
<dbReference type="Pfam" id="PF01985">
    <property type="entry name" value="CRS1_YhbY"/>
    <property type="match status" value="1"/>
</dbReference>
<reference evidence="4" key="1">
    <citation type="submission" date="2022-12" db="EMBL/GenBank/DDBJ databases">
        <title>Peptostreptococcus.</title>
        <authorList>
            <person name="Lee S.H."/>
        </authorList>
    </citation>
    <scope>NUCLEOTIDE SEQUENCE</scope>
    <source>
        <strain evidence="4">CBA3647</strain>
    </source>
</reference>
<sequence>MLNGKKRSYLKSMANGLKATSQIGKEGISQEFLEQLDDQLKARELVKVNILDNAGIDAKEAANAICESIRAEFVQAIGSKFTIYKKNNENPKIIFPGHEQAKAKVKENLPKKRLSKKEVNELIEKANKKKKKIKK</sequence>
<dbReference type="PROSITE" id="PS51295">
    <property type="entry name" value="CRM"/>
    <property type="match status" value="1"/>
</dbReference>
<dbReference type="PANTHER" id="PTHR40065:SF3">
    <property type="entry name" value="RNA-BINDING PROTEIN YHBY"/>
    <property type="match status" value="1"/>
</dbReference>